<evidence type="ECO:0000313" key="6">
    <source>
        <dbReference type="Proteomes" id="UP000694865"/>
    </source>
</evidence>
<dbReference type="InterPro" id="IPR046328">
    <property type="entry name" value="ETS_fam"/>
</dbReference>
<accession>A0ABM0GUV1</accession>
<dbReference type="SUPFAM" id="SSF46785">
    <property type="entry name" value="Winged helix' DNA-binding domain"/>
    <property type="match status" value="1"/>
</dbReference>
<organism evidence="6 7">
    <name type="scientific">Saccoglossus kowalevskii</name>
    <name type="common">Acorn worm</name>
    <dbReference type="NCBI Taxonomy" id="10224"/>
    <lineage>
        <taxon>Eukaryota</taxon>
        <taxon>Metazoa</taxon>
        <taxon>Hemichordata</taxon>
        <taxon>Enteropneusta</taxon>
        <taxon>Harrimaniidae</taxon>
        <taxon>Saccoglossus</taxon>
    </lineage>
</organism>
<feature type="compositionally biased region" description="Polar residues" evidence="4">
    <location>
        <begin position="179"/>
        <end position="204"/>
    </location>
</feature>
<keyword evidence="3" id="KW-0539">Nucleus</keyword>
<evidence type="ECO:0000256" key="4">
    <source>
        <dbReference type="SAM" id="MobiDB-lite"/>
    </source>
</evidence>
<dbReference type="PROSITE" id="PS00345">
    <property type="entry name" value="ETS_DOMAIN_1"/>
    <property type="match status" value="1"/>
</dbReference>
<evidence type="ECO:0000256" key="2">
    <source>
        <dbReference type="ARBA" id="ARBA00023125"/>
    </source>
</evidence>
<dbReference type="Proteomes" id="UP000694865">
    <property type="component" value="Unplaced"/>
</dbReference>
<dbReference type="Gene3D" id="1.10.10.10">
    <property type="entry name" value="Winged helix-like DNA-binding domain superfamily/Winged helix DNA-binding domain"/>
    <property type="match status" value="1"/>
</dbReference>
<dbReference type="PROSITE" id="PS50061">
    <property type="entry name" value="ETS_DOMAIN_3"/>
    <property type="match status" value="1"/>
</dbReference>
<evidence type="ECO:0000259" key="5">
    <source>
        <dbReference type="PROSITE" id="PS50061"/>
    </source>
</evidence>
<dbReference type="GeneID" id="100375484"/>
<sequence>MQVEQLQVDDTRHGLKRTLAEMESKDEMSSAESQLKKRCLMPFVKPKGLESNITLWQFLLELLMDKNNQPLITWTSNDGEFKLVNAEEVARRWGLRKNKTNMNYDKLSRALRYYYDKNIIKKVMGQKFVYKFVSFPEIVKTETKVPFRVKMESIEPQVSRPHSYPGADNSTTTTSSNSVLPRTISSLVSPQNRQTSYSNPDLTVKSQAGHVNHSRPLFSPNVSNFTQLTSDVHLVSSTGKPISTVCTTMPSPISRPQPIQLSIPMPVSKPSMTLPELRTTMASPSYTGFHPSHFTFPGTPVVLSSPIISQGTPTPLFSFPFWSTMSPMALSPQMSSMNHFQFPIISNINGHMAAMQGFMPPVSAFNAVSPVLLSPTSHKPIIAS</sequence>
<dbReference type="PANTHER" id="PTHR11849">
    <property type="entry name" value="ETS"/>
    <property type="match status" value="1"/>
</dbReference>
<evidence type="ECO:0000313" key="7">
    <source>
        <dbReference type="RefSeq" id="XP_002737846.1"/>
    </source>
</evidence>
<proteinExistence type="inferred from homology"/>
<feature type="domain" description="ETS" evidence="5">
    <location>
        <begin position="53"/>
        <end position="133"/>
    </location>
</feature>
<feature type="compositionally biased region" description="Low complexity" evidence="4">
    <location>
        <begin position="169"/>
        <end position="178"/>
    </location>
</feature>
<dbReference type="InterPro" id="IPR036390">
    <property type="entry name" value="WH_DNA-bd_sf"/>
</dbReference>
<dbReference type="SMART" id="SM00413">
    <property type="entry name" value="ETS"/>
    <property type="match status" value="1"/>
</dbReference>
<gene>
    <name evidence="7" type="primary">LOC100375484</name>
</gene>
<dbReference type="PANTHER" id="PTHR11849:SF133">
    <property type="entry name" value="ETS DOMAIN-CONTAINING PROTEIN"/>
    <property type="match status" value="1"/>
</dbReference>
<dbReference type="Pfam" id="PF00178">
    <property type="entry name" value="Ets"/>
    <property type="match status" value="1"/>
</dbReference>
<name>A0ABM0GUV1_SACKO</name>
<dbReference type="RefSeq" id="XP_002737846.1">
    <property type="nucleotide sequence ID" value="XM_002737800.2"/>
</dbReference>
<feature type="region of interest" description="Disordered" evidence="4">
    <location>
        <begin position="1"/>
        <end position="30"/>
    </location>
</feature>
<feature type="compositionally biased region" description="Basic and acidic residues" evidence="4">
    <location>
        <begin position="9"/>
        <end position="28"/>
    </location>
</feature>
<keyword evidence="2 3" id="KW-0238">DNA-binding</keyword>
<dbReference type="InterPro" id="IPR000418">
    <property type="entry name" value="Ets_dom"/>
</dbReference>
<keyword evidence="6" id="KW-1185">Reference proteome</keyword>
<dbReference type="PROSITE" id="PS00346">
    <property type="entry name" value="ETS_DOMAIN_2"/>
    <property type="match status" value="1"/>
</dbReference>
<feature type="region of interest" description="Disordered" evidence="4">
    <location>
        <begin position="156"/>
        <end position="204"/>
    </location>
</feature>
<evidence type="ECO:0000256" key="1">
    <source>
        <dbReference type="ARBA" id="ARBA00005562"/>
    </source>
</evidence>
<comment type="subcellular location">
    <subcellularLocation>
        <location evidence="3">Nucleus</location>
    </subcellularLocation>
</comment>
<dbReference type="PRINTS" id="PR00454">
    <property type="entry name" value="ETSDOMAIN"/>
</dbReference>
<dbReference type="InterPro" id="IPR036388">
    <property type="entry name" value="WH-like_DNA-bd_sf"/>
</dbReference>
<evidence type="ECO:0000256" key="3">
    <source>
        <dbReference type="RuleBase" id="RU004019"/>
    </source>
</evidence>
<reference evidence="7" key="1">
    <citation type="submission" date="2025-08" db="UniProtKB">
        <authorList>
            <consortium name="RefSeq"/>
        </authorList>
    </citation>
    <scope>IDENTIFICATION</scope>
    <source>
        <tissue evidence="7">Testes</tissue>
    </source>
</reference>
<protein>
    <submittedName>
        <fullName evidence="7">ETS domain-containing protein Elk-3-like</fullName>
    </submittedName>
</protein>
<comment type="similarity">
    <text evidence="1 3">Belongs to the ETS family.</text>
</comment>